<reference evidence="2 3" key="1">
    <citation type="journal article" date="2021" name="Commun. Biol.">
        <title>The genome of Shorea leprosula (Dipterocarpaceae) highlights the ecological relevance of drought in aseasonal tropical rainforests.</title>
        <authorList>
            <person name="Ng K.K.S."/>
            <person name="Kobayashi M.J."/>
            <person name="Fawcett J.A."/>
            <person name="Hatakeyama M."/>
            <person name="Paape T."/>
            <person name="Ng C.H."/>
            <person name="Ang C.C."/>
            <person name="Tnah L.H."/>
            <person name="Lee C.T."/>
            <person name="Nishiyama T."/>
            <person name="Sese J."/>
            <person name="O'Brien M.J."/>
            <person name="Copetti D."/>
            <person name="Mohd Noor M.I."/>
            <person name="Ong R.C."/>
            <person name="Putra M."/>
            <person name="Sireger I.Z."/>
            <person name="Indrioko S."/>
            <person name="Kosugi Y."/>
            <person name="Izuno A."/>
            <person name="Isagi Y."/>
            <person name="Lee S.L."/>
            <person name="Shimizu K.K."/>
        </authorList>
    </citation>
    <scope>NUCLEOTIDE SEQUENCE [LARGE SCALE GENOMIC DNA]</scope>
    <source>
        <strain evidence="2">214</strain>
    </source>
</reference>
<organism evidence="2 3">
    <name type="scientific">Rubroshorea leprosula</name>
    <dbReference type="NCBI Taxonomy" id="152421"/>
    <lineage>
        <taxon>Eukaryota</taxon>
        <taxon>Viridiplantae</taxon>
        <taxon>Streptophyta</taxon>
        <taxon>Embryophyta</taxon>
        <taxon>Tracheophyta</taxon>
        <taxon>Spermatophyta</taxon>
        <taxon>Magnoliopsida</taxon>
        <taxon>eudicotyledons</taxon>
        <taxon>Gunneridae</taxon>
        <taxon>Pentapetalae</taxon>
        <taxon>rosids</taxon>
        <taxon>malvids</taxon>
        <taxon>Malvales</taxon>
        <taxon>Dipterocarpaceae</taxon>
        <taxon>Rubroshorea</taxon>
    </lineage>
</organism>
<dbReference type="SUPFAM" id="SSF56112">
    <property type="entry name" value="Protein kinase-like (PK-like)"/>
    <property type="match status" value="1"/>
</dbReference>
<keyword evidence="1" id="KW-1133">Transmembrane helix</keyword>
<evidence type="ECO:0000256" key="1">
    <source>
        <dbReference type="SAM" id="Phobius"/>
    </source>
</evidence>
<keyword evidence="1" id="KW-0812">Transmembrane</keyword>
<sequence>MGVTEKCDVYSFGVMALEVLMGMHPGEILIVIITIFFAKCDVSDIRYAFVTSKKQKSYPEYCGSCYFFAKSGIQ</sequence>
<dbReference type="AlphaFoldDB" id="A0AAV5I7K8"/>
<name>A0AAV5I7K8_9ROSI</name>
<accession>A0AAV5I7K8</accession>
<keyword evidence="3" id="KW-1185">Reference proteome</keyword>
<feature type="transmembrane region" description="Helical" evidence="1">
    <location>
        <begin position="12"/>
        <end position="38"/>
    </location>
</feature>
<evidence type="ECO:0008006" key="4">
    <source>
        <dbReference type="Google" id="ProtNLM"/>
    </source>
</evidence>
<protein>
    <recommendedName>
        <fullName evidence="4">Serine-threonine/tyrosine-protein kinase catalytic domain-containing protein</fullName>
    </recommendedName>
</protein>
<keyword evidence="1" id="KW-0472">Membrane</keyword>
<comment type="caution">
    <text evidence="2">The sequence shown here is derived from an EMBL/GenBank/DDBJ whole genome shotgun (WGS) entry which is preliminary data.</text>
</comment>
<dbReference type="InterPro" id="IPR011009">
    <property type="entry name" value="Kinase-like_dom_sf"/>
</dbReference>
<gene>
    <name evidence="2" type="ORF">SLEP1_g10282</name>
</gene>
<dbReference type="EMBL" id="BPVZ01000011">
    <property type="protein sequence ID" value="GKU97102.1"/>
    <property type="molecule type" value="Genomic_DNA"/>
</dbReference>
<proteinExistence type="predicted"/>
<dbReference type="Proteomes" id="UP001054252">
    <property type="component" value="Unassembled WGS sequence"/>
</dbReference>
<evidence type="ECO:0000313" key="3">
    <source>
        <dbReference type="Proteomes" id="UP001054252"/>
    </source>
</evidence>
<evidence type="ECO:0000313" key="2">
    <source>
        <dbReference type="EMBL" id="GKU97102.1"/>
    </source>
</evidence>
<dbReference type="Gene3D" id="1.10.510.10">
    <property type="entry name" value="Transferase(Phosphotransferase) domain 1"/>
    <property type="match status" value="1"/>
</dbReference>